<dbReference type="InterPro" id="IPR031481">
    <property type="entry name" value="Glyco_tran_10_N"/>
</dbReference>
<dbReference type="GO" id="GO:0032580">
    <property type="term" value="C:Golgi cisterna membrane"/>
    <property type="evidence" value="ECO:0007669"/>
    <property type="project" value="UniProtKB-SubCell"/>
</dbReference>
<proteinExistence type="inferred from homology"/>
<evidence type="ECO:0000256" key="9">
    <source>
        <dbReference type="ARBA" id="ARBA00023034"/>
    </source>
</evidence>
<evidence type="ECO:0000313" key="16">
    <source>
        <dbReference type="Proteomes" id="UP000580250"/>
    </source>
</evidence>
<dbReference type="UniPathway" id="UPA00378"/>
<evidence type="ECO:0000256" key="11">
    <source>
        <dbReference type="ARBA" id="ARBA00023180"/>
    </source>
</evidence>
<keyword evidence="5 12" id="KW-0808">Transferase</keyword>
<dbReference type="Pfam" id="PF17039">
    <property type="entry name" value="Glyco_tran_10_N"/>
    <property type="match status" value="1"/>
</dbReference>
<evidence type="ECO:0000313" key="15">
    <source>
        <dbReference type="EMBL" id="CAD2155549.1"/>
    </source>
</evidence>
<dbReference type="Gene3D" id="3.40.50.11660">
    <property type="entry name" value="Glycosyl transferase family 10, C-terminal domain"/>
    <property type="match status" value="1"/>
</dbReference>
<dbReference type="SUPFAM" id="SSF53756">
    <property type="entry name" value="UDP-Glycosyltransferase/glycogen phosphorylase"/>
    <property type="match status" value="1"/>
</dbReference>
<dbReference type="PANTHER" id="PTHR48438:SF1">
    <property type="entry name" value="ALPHA-(1,3)-FUCOSYLTRANSFERASE C-RELATED"/>
    <property type="match status" value="1"/>
</dbReference>
<feature type="domain" description="Fucosyltransferase N-terminal" evidence="14">
    <location>
        <begin position="27"/>
        <end position="134"/>
    </location>
</feature>
<comment type="pathway">
    <text evidence="2">Protein modification; protein glycosylation.</text>
</comment>
<evidence type="ECO:0000256" key="1">
    <source>
        <dbReference type="ARBA" id="ARBA00004447"/>
    </source>
</evidence>
<evidence type="ECO:0000256" key="4">
    <source>
        <dbReference type="ARBA" id="ARBA00022676"/>
    </source>
</evidence>
<name>A0A6V7UEC4_MELEN</name>
<dbReference type="EC" id="2.4.1.-" evidence="12"/>
<dbReference type="EMBL" id="CAJEWN010000059">
    <property type="protein sequence ID" value="CAD2155549.1"/>
    <property type="molecule type" value="Genomic_DNA"/>
</dbReference>
<evidence type="ECO:0000256" key="2">
    <source>
        <dbReference type="ARBA" id="ARBA00004922"/>
    </source>
</evidence>
<comment type="similarity">
    <text evidence="3 12">Belongs to the glycosyltransferase 10 family.</text>
</comment>
<dbReference type="InterPro" id="IPR001503">
    <property type="entry name" value="Glyco_trans_10"/>
</dbReference>
<evidence type="ECO:0000256" key="7">
    <source>
        <dbReference type="ARBA" id="ARBA00022968"/>
    </source>
</evidence>
<organism evidence="15 16">
    <name type="scientific">Meloidogyne enterolobii</name>
    <name type="common">Root-knot nematode worm</name>
    <name type="synonym">Meloidogyne mayaguensis</name>
    <dbReference type="NCBI Taxonomy" id="390850"/>
    <lineage>
        <taxon>Eukaryota</taxon>
        <taxon>Metazoa</taxon>
        <taxon>Ecdysozoa</taxon>
        <taxon>Nematoda</taxon>
        <taxon>Chromadorea</taxon>
        <taxon>Rhabditida</taxon>
        <taxon>Tylenchina</taxon>
        <taxon>Tylenchomorpha</taxon>
        <taxon>Tylenchoidea</taxon>
        <taxon>Meloidogynidae</taxon>
        <taxon>Meloidogyninae</taxon>
        <taxon>Meloidogyne</taxon>
    </lineage>
</organism>
<evidence type="ECO:0000259" key="14">
    <source>
        <dbReference type="Pfam" id="PF17039"/>
    </source>
</evidence>
<comment type="subcellular location">
    <subcellularLocation>
        <location evidence="1 12">Golgi apparatus</location>
        <location evidence="1 12">Golgi stack membrane</location>
        <topology evidence="1 12">Single-pass type II membrane protein</topology>
    </subcellularLocation>
</comment>
<feature type="domain" description="Fucosyltransferase C-terminal" evidence="13">
    <location>
        <begin position="160"/>
        <end position="205"/>
    </location>
</feature>
<keyword evidence="9 12" id="KW-0333">Golgi apparatus</keyword>
<dbReference type="PANTHER" id="PTHR48438">
    <property type="entry name" value="ALPHA-(1,3)-FUCOSYLTRANSFERASE C-RELATED"/>
    <property type="match status" value="1"/>
</dbReference>
<dbReference type="GO" id="GO:0008417">
    <property type="term" value="F:fucosyltransferase activity"/>
    <property type="evidence" value="ECO:0007669"/>
    <property type="project" value="InterPro"/>
</dbReference>
<dbReference type="AlphaFoldDB" id="A0A6V7UEC4"/>
<keyword evidence="6 12" id="KW-0812">Transmembrane</keyword>
<dbReference type="Proteomes" id="UP000580250">
    <property type="component" value="Unassembled WGS sequence"/>
</dbReference>
<dbReference type="OrthoDB" id="427096at2759"/>
<accession>A0A6V7UEC4</accession>
<protein>
    <recommendedName>
        <fullName evidence="12">Fucosyltransferase</fullName>
        <ecNumber evidence="12">2.4.1.-</ecNumber>
    </recommendedName>
</protein>
<evidence type="ECO:0000256" key="12">
    <source>
        <dbReference type="RuleBase" id="RU003832"/>
    </source>
</evidence>
<comment type="caution">
    <text evidence="15">The sequence shown here is derived from an EMBL/GenBank/DDBJ whole genome shotgun (WGS) entry which is preliminary data.</text>
</comment>
<dbReference type="InterPro" id="IPR038577">
    <property type="entry name" value="GT10-like_C_sf"/>
</dbReference>
<keyword evidence="10" id="KW-0472">Membrane</keyword>
<evidence type="ECO:0000256" key="6">
    <source>
        <dbReference type="ARBA" id="ARBA00022692"/>
    </source>
</evidence>
<evidence type="ECO:0000256" key="5">
    <source>
        <dbReference type="ARBA" id="ARBA00022679"/>
    </source>
</evidence>
<evidence type="ECO:0000259" key="13">
    <source>
        <dbReference type="Pfam" id="PF00852"/>
    </source>
</evidence>
<gene>
    <name evidence="15" type="ORF">MENT_LOCUS11905</name>
</gene>
<evidence type="ECO:0000256" key="10">
    <source>
        <dbReference type="ARBA" id="ARBA00023136"/>
    </source>
</evidence>
<keyword evidence="11" id="KW-0325">Glycoprotein</keyword>
<dbReference type="Pfam" id="PF00852">
    <property type="entry name" value="Glyco_transf_10"/>
    <property type="match status" value="1"/>
</dbReference>
<keyword evidence="8" id="KW-1133">Transmembrane helix</keyword>
<keyword evidence="7" id="KW-0735">Signal-anchor</keyword>
<evidence type="ECO:0000256" key="8">
    <source>
        <dbReference type="ARBA" id="ARBA00022989"/>
    </source>
</evidence>
<dbReference type="InterPro" id="IPR055270">
    <property type="entry name" value="Glyco_tran_10_C"/>
</dbReference>
<reference evidence="15 16" key="1">
    <citation type="submission" date="2020-08" db="EMBL/GenBank/DDBJ databases">
        <authorList>
            <person name="Koutsovoulos G."/>
            <person name="Danchin GJ E."/>
        </authorList>
    </citation>
    <scope>NUCLEOTIDE SEQUENCE [LARGE SCALE GENOMIC DNA]</scope>
</reference>
<keyword evidence="4 12" id="KW-0328">Glycosyltransferase</keyword>
<sequence>MSLNLYKTTSTFLTKSINKSGNESKIKPIILGWNDFIVFGNVMVILTGMYNITECPYECEYTTNKDLQMNASVIIFSIRNEHKELPKSRSSKQLYVFCLHESPSYTYEYFKDVPSDFFNITMTYRADSNIYYPYDAFIQCNGKCQADEYWSEKEVLEIVRRKTKLAMKATSDCSTPSKRESLVAELSKLISIDLYGTCNGSAKCDYGHCYLQELAINDWTIEAKG</sequence>
<evidence type="ECO:0000256" key="3">
    <source>
        <dbReference type="ARBA" id="ARBA00008919"/>
    </source>
</evidence>